<keyword evidence="5" id="KW-1185">Reference proteome</keyword>
<dbReference type="STRING" id="74557.A0A1V9Y6R5"/>
<comment type="caution">
    <text evidence="4">The sequence shown here is derived from an EMBL/GenBank/DDBJ whole genome shotgun (WGS) entry which is preliminary data.</text>
</comment>
<dbReference type="GO" id="GO:0003677">
    <property type="term" value="F:DNA binding"/>
    <property type="evidence" value="ECO:0007669"/>
    <property type="project" value="TreeGrafter"/>
</dbReference>
<evidence type="ECO:0000313" key="5">
    <source>
        <dbReference type="Proteomes" id="UP000243217"/>
    </source>
</evidence>
<gene>
    <name evidence="4" type="ORF">THRCLA_11776</name>
</gene>
<dbReference type="GO" id="GO:0017053">
    <property type="term" value="C:transcription repressor complex"/>
    <property type="evidence" value="ECO:0007669"/>
    <property type="project" value="InterPro"/>
</dbReference>
<dbReference type="GO" id="GO:0006357">
    <property type="term" value="P:regulation of transcription by RNA polymerase II"/>
    <property type="evidence" value="ECO:0007669"/>
    <property type="project" value="TreeGrafter"/>
</dbReference>
<dbReference type="OrthoDB" id="2339771at2759"/>
<evidence type="ECO:0000313" key="4">
    <source>
        <dbReference type="EMBL" id="OQR81394.1"/>
    </source>
</evidence>
<dbReference type="InterPro" id="IPR010561">
    <property type="entry name" value="LIN-9/ALY1"/>
</dbReference>
<reference evidence="4 5" key="1">
    <citation type="journal article" date="2014" name="Genome Biol. Evol.">
        <title>The secreted proteins of Achlya hypogyna and Thraustotheca clavata identify the ancestral oomycete secretome and reveal gene acquisitions by horizontal gene transfer.</title>
        <authorList>
            <person name="Misner I."/>
            <person name="Blouin N."/>
            <person name="Leonard G."/>
            <person name="Richards T.A."/>
            <person name="Lane C.E."/>
        </authorList>
    </citation>
    <scope>NUCLEOTIDE SEQUENCE [LARGE SCALE GENOMIC DNA]</scope>
    <source>
        <strain evidence="4 5">ATCC 34112</strain>
    </source>
</reference>
<name>A0A1V9Y6R5_9STRA</name>
<dbReference type="GO" id="GO:0051726">
    <property type="term" value="P:regulation of cell cycle"/>
    <property type="evidence" value="ECO:0007669"/>
    <property type="project" value="TreeGrafter"/>
</dbReference>
<feature type="domain" description="DIRP" evidence="3">
    <location>
        <begin position="115"/>
        <end position="216"/>
    </location>
</feature>
<comment type="subcellular location">
    <subcellularLocation>
        <location evidence="1">Nucleus</location>
    </subcellularLocation>
</comment>
<dbReference type="GO" id="GO:0005654">
    <property type="term" value="C:nucleoplasm"/>
    <property type="evidence" value="ECO:0007669"/>
    <property type="project" value="TreeGrafter"/>
</dbReference>
<dbReference type="InterPro" id="IPR033471">
    <property type="entry name" value="DIRP"/>
</dbReference>
<dbReference type="Proteomes" id="UP000243217">
    <property type="component" value="Unassembled WGS sequence"/>
</dbReference>
<evidence type="ECO:0000259" key="3">
    <source>
        <dbReference type="SMART" id="SM01135"/>
    </source>
</evidence>
<protein>
    <recommendedName>
        <fullName evidence="3">DIRP domain-containing protein</fullName>
    </recommendedName>
</protein>
<dbReference type="PANTHER" id="PTHR21689:SF2">
    <property type="entry name" value="PROTEIN LIN-9 HOMOLOG"/>
    <property type="match status" value="1"/>
</dbReference>
<accession>A0A1V9Y6R5</accession>
<sequence length="535" mass="60982">MSWTERLGPLWTREEVSTFFRLFKELQPLDSTSEATISEQLSGRTPDMVRALVQMHKGFLSLPMATDEGLYAILTDHYNAQLEWEREAKKVAGIERKMARKAPQKQIRSMQWKKFIAAIDEAFFEHSEFLDCLEQLGMKHVQKAKRSEWSVIRMSMGHPRRFSKTFLNEERQKLHRYRNVVRYAQRTKEFPTDIRFPYKIFKPLAIGTHVQVLHPNKNTNEICNGRVCSVLSADHSYEVIVKYSDRKEILNCPDTSVMVAHTEKPGLLYWQQHQEQETKSSPPTPKPVAARSIYPLHEEIPHEATIASSDTEGIKQIFTTMRAVTALLQRKEMLVGALAKMNDQAVALLSDYQTELAAQGNINSRSAAASALAQFQSQYAWVIVNLDTTNDMLAAALHRLQSIKHAEDTLLMETNGVESTLNPDQIRWAHQFLTVSREKSQDLVTDTIKRLSSDERVQTVPDSTKNVIMGCMDLVLTLQAASTSKEDLAPIVLHKLLDRNLEQIIPKSQANMGLYHEICQSVEVLKSVLMHPSQS</sequence>
<organism evidence="4 5">
    <name type="scientific">Thraustotheca clavata</name>
    <dbReference type="NCBI Taxonomy" id="74557"/>
    <lineage>
        <taxon>Eukaryota</taxon>
        <taxon>Sar</taxon>
        <taxon>Stramenopiles</taxon>
        <taxon>Oomycota</taxon>
        <taxon>Saprolegniomycetes</taxon>
        <taxon>Saprolegniales</taxon>
        <taxon>Achlyaceae</taxon>
        <taxon>Thraustotheca</taxon>
    </lineage>
</organism>
<dbReference type="EMBL" id="JNBS01005005">
    <property type="protein sequence ID" value="OQR81394.1"/>
    <property type="molecule type" value="Genomic_DNA"/>
</dbReference>
<proteinExistence type="predicted"/>
<dbReference type="GO" id="GO:0006351">
    <property type="term" value="P:DNA-templated transcription"/>
    <property type="evidence" value="ECO:0007669"/>
    <property type="project" value="InterPro"/>
</dbReference>
<dbReference type="Pfam" id="PF06584">
    <property type="entry name" value="DIRP"/>
    <property type="match status" value="1"/>
</dbReference>
<evidence type="ECO:0000256" key="2">
    <source>
        <dbReference type="ARBA" id="ARBA00023242"/>
    </source>
</evidence>
<evidence type="ECO:0000256" key="1">
    <source>
        <dbReference type="ARBA" id="ARBA00004123"/>
    </source>
</evidence>
<dbReference type="AlphaFoldDB" id="A0A1V9Y6R5"/>
<keyword evidence="2" id="KW-0539">Nucleus</keyword>
<dbReference type="SMART" id="SM01135">
    <property type="entry name" value="DIRP"/>
    <property type="match status" value="1"/>
</dbReference>
<dbReference type="PANTHER" id="PTHR21689">
    <property type="entry name" value="LIN-9"/>
    <property type="match status" value="1"/>
</dbReference>